<gene>
    <name evidence="4" type="ORF">IEQ34_008235</name>
</gene>
<feature type="transmembrane region" description="Helical" evidence="2">
    <location>
        <begin position="6"/>
        <end position="26"/>
    </location>
</feature>
<proteinExistence type="predicted"/>
<dbReference type="AlphaFoldDB" id="A0AAV7H820"/>
<evidence type="ECO:0000313" key="5">
    <source>
        <dbReference type="Proteomes" id="UP000775213"/>
    </source>
</evidence>
<comment type="caution">
    <text evidence="4">The sequence shown here is derived from an EMBL/GenBank/DDBJ whole genome shotgun (WGS) entry which is preliminary data.</text>
</comment>
<dbReference type="PANTHER" id="PTHR46719:SF14">
    <property type="entry name" value="TRANSCRIPTION FACTOR C2H2 FAMILY-RELATED"/>
    <property type="match status" value="1"/>
</dbReference>
<reference evidence="4 5" key="1">
    <citation type="journal article" date="2021" name="Hortic Res">
        <title>Chromosome-scale assembly of the Dendrobium chrysotoxum genome enhances the understanding of orchid evolution.</title>
        <authorList>
            <person name="Zhang Y."/>
            <person name="Zhang G.Q."/>
            <person name="Zhang D."/>
            <person name="Liu X.D."/>
            <person name="Xu X.Y."/>
            <person name="Sun W.H."/>
            <person name="Yu X."/>
            <person name="Zhu X."/>
            <person name="Wang Z.W."/>
            <person name="Zhao X."/>
            <person name="Zhong W.Y."/>
            <person name="Chen H."/>
            <person name="Yin W.L."/>
            <person name="Huang T."/>
            <person name="Niu S.C."/>
            <person name="Liu Z.J."/>
        </authorList>
    </citation>
    <scope>NUCLEOTIDE SEQUENCE [LARGE SCALE GENOMIC DNA]</scope>
    <source>
        <strain evidence="4">Lindl</strain>
    </source>
</reference>
<dbReference type="EMBL" id="JAGFBR010000008">
    <property type="protein sequence ID" value="KAH0463653.1"/>
    <property type="molecule type" value="Genomic_DNA"/>
</dbReference>
<evidence type="ECO:0000256" key="2">
    <source>
        <dbReference type="SAM" id="Phobius"/>
    </source>
</evidence>
<dbReference type="InterPro" id="IPR001841">
    <property type="entry name" value="Znf_RING"/>
</dbReference>
<keyword evidence="5" id="KW-1185">Reference proteome</keyword>
<dbReference type="SMART" id="SM01197">
    <property type="entry name" value="FANCL_C"/>
    <property type="match status" value="1"/>
</dbReference>
<feature type="domain" description="RING-type" evidence="3">
    <location>
        <begin position="74"/>
        <end position="122"/>
    </location>
</feature>
<evidence type="ECO:0000256" key="1">
    <source>
        <dbReference type="PROSITE-ProRule" id="PRU00175"/>
    </source>
</evidence>
<protein>
    <recommendedName>
        <fullName evidence="3">RING-type domain-containing protein</fullName>
    </recommendedName>
</protein>
<evidence type="ECO:0000259" key="3">
    <source>
        <dbReference type="PROSITE" id="PS50089"/>
    </source>
</evidence>
<keyword evidence="2" id="KW-1133">Transmembrane helix</keyword>
<keyword evidence="2" id="KW-0472">Membrane</keyword>
<keyword evidence="2" id="KW-0812">Transmembrane</keyword>
<keyword evidence="1" id="KW-0863">Zinc-finger</keyword>
<evidence type="ECO:0000313" key="4">
    <source>
        <dbReference type="EMBL" id="KAH0463653.1"/>
    </source>
</evidence>
<keyword evidence="1" id="KW-0479">Metal-binding</keyword>
<dbReference type="InterPro" id="IPR045899">
    <property type="entry name" value="ATL71-like"/>
</dbReference>
<dbReference type="Pfam" id="PF13639">
    <property type="entry name" value="zf-RING_2"/>
    <property type="match status" value="1"/>
</dbReference>
<dbReference type="Proteomes" id="UP000775213">
    <property type="component" value="Unassembled WGS sequence"/>
</dbReference>
<dbReference type="Gene3D" id="3.30.40.10">
    <property type="entry name" value="Zinc/RING finger domain, C3HC4 (zinc finger)"/>
    <property type="match status" value="1"/>
</dbReference>
<dbReference type="GO" id="GO:0008270">
    <property type="term" value="F:zinc ion binding"/>
    <property type="evidence" value="ECO:0007669"/>
    <property type="project" value="UniProtKB-KW"/>
</dbReference>
<accession>A0AAV7H820</accession>
<organism evidence="4 5">
    <name type="scientific">Dendrobium chrysotoxum</name>
    <name type="common">Orchid</name>
    <dbReference type="NCBI Taxonomy" id="161865"/>
    <lineage>
        <taxon>Eukaryota</taxon>
        <taxon>Viridiplantae</taxon>
        <taxon>Streptophyta</taxon>
        <taxon>Embryophyta</taxon>
        <taxon>Tracheophyta</taxon>
        <taxon>Spermatophyta</taxon>
        <taxon>Magnoliopsida</taxon>
        <taxon>Liliopsida</taxon>
        <taxon>Asparagales</taxon>
        <taxon>Orchidaceae</taxon>
        <taxon>Epidendroideae</taxon>
        <taxon>Malaxideae</taxon>
        <taxon>Dendrobiinae</taxon>
        <taxon>Dendrobium</taxon>
    </lineage>
</organism>
<dbReference type="PANTHER" id="PTHR46719">
    <property type="entry name" value="TRANSCRIPTION FACTOR C2H2 FAMILY-RELATED"/>
    <property type="match status" value="1"/>
</dbReference>
<name>A0AAV7H820_DENCH</name>
<sequence length="180" mass="20581">MSYATAIITVVLFLVPTITFICYLICFRSTAAPSLQPEHKTETRLSDTTLEFWPNLTYAEAKRQDPRAATAGSCSICLVDYDEKEKEGKDQPLRLLPDCGHLFHAVCLDPWLLQHGTCPLCRSSVMNVAKQMPLADAIPFENLKYFFLFYKQIFSLYSNVRFSILLHINFEILLCDVINF</sequence>
<dbReference type="PROSITE" id="PS50089">
    <property type="entry name" value="ZF_RING_2"/>
    <property type="match status" value="1"/>
</dbReference>
<dbReference type="SUPFAM" id="SSF57850">
    <property type="entry name" value="RING/U-box"/>
    <property type="match status" value="1"/>
</dbReference>
<keyword evidence="1" id="KW-0862">Zinc</keyword>
<dbReference type="SMART" id="SM00184">
    <property type="entry name" value="RING"/>
    <property type="match status" value="1"/>
</dbReference>
<dbReference type="InterPro" id="IPR013083">
    <property type="entry name" value="Znf_RING/FYVE/PHD"/>
</dbReference>